<dbReference type="Pfam" id="PF01398">
    <property type="entry name" value="JAB"/>
    <property type="match status" value="1"/>
</dbReference>
<feature type="region of interest" description="Disordered" evidence="2">
    <location>
        <begin position="91"/>
        <end position="171"/>
    </location>
</feature>
<protein>
    <recommendedName>
        <fullName evidence="7">Myb-like, SWIRM and MPN domain-containing protein 1</fullName>
    </recommendedName>
</protein>
<proteinExistence type="predicted"/>
<feature type="domain" description="MPN" evidence="3">
    <location>
        <begin position="203"/>
        <end position="334"/>
    </location>
</feature>
<dbReference type="PROSITE" id="PS50249">
    <property type="entry name" value="MPN"/>
    <property type="match status" value="1"/>
</dbReference>
<evidence type="ECO:0000256" key="1">
    <source>
        <dbReference type="ARBA" id="ARBA00023125"/>
    </source>
</evidence>
<keyword evidence="1" id="KW-0238">DNA-binding</keyword>
<dbReference type="AlphaFoldDB" id="A0A9W8CT99"/>
<dbReference type="InterPro" id="IPR009057">
    <property type="entry name" value="Homeodomain-like_sf"/>
</dbReference>
<dbReference type="PANTHER" id="PTHR10410">
    <property type="entry name" value="EUKARYOTIC TRANSLATION INITIATION FACTOR 3 -RELATED"/>
    <property type="match status" value="1"/>
</dbReference>
<gene>
    <name evidence="5" type="ORF">LPJ53_002668</name>
</gene>
<organism evidence="5 6">
    <name type="scientific">Coemansia erecta</name>
    <dbReference type="NCBI Taxonomy" id="147472"/>
    <lineage>
        <taxon>Eukaryota</taxon>
        <taxon>Fungi</taxon>
        <taxon>Fungi incertae sedis</taxon>
        <taxon>Zoopagomycota</taxon>
        <taxon>Kickxellomycotina</taxon>
        <taxon>Kickxellomycetes</taxon>
        <taxon>Kickxellales</taxon>
        <taxon>Kickxellaceae</taxon>
        <taxon>Coemansia</taxon>
    </lineage>
</organism>
<sequence length="486" mass="52411">MSDPDAFAPQRDIIGDYEQQACPEFFLGKAAKTPSRYLLIRNHILDEWQRTQPAYLTKIRARSGLRNCGDVNAIGRVHAFLERVGAINKDAQQTPRRIKRRRLADAAAAEAASSSGGSSSGEAAGLQRQRRRRRQAGGHVIEHTVVERHGHDDGDYRCPSGSSDEGGRRRRKRHWAAAGIATSDFRLVPYSEYTALHPQPYTLHVSASALALMDLHAHLTHAEVIGLLGGRVTASAVHVDVAFACGGAGSATECEMDAQAEVAARRWFGRRGLAAVGWFHSHPAFEPTPSVRDIATQRAYQALCALPDGREPFVGIIVSPPGGDACAYGVSDIRAFGVPRETPATPWAVAYEVAGAGEVPEGLVEQMAALVRGQADVLVQRADLSRRFRRKEAMTALEKLLISMRSHWDEGVRQQWDDAVALGLRPLLVDLFCKGGRHDASSAASSVRHGGRNGNGHSHGHGHGHSHGSRYADADADAVPDSGSGS</sequence>
<dbReference type="InterPro" id="IPR036388">
    <property type="entry name" value="WH-like_DNA-bd_sf"/>
</dbReference>
<dbReference type="GO" id="GO:0008237">
    <property type="term" value="F:metallopeptidase activity"/>
    <property type="evidence" value="ECO:0007669"/>
    <property type="project" value="InterPro"/>
</dbReference>
<accession>A0A9W8CT99</accession>
<evidence type="ECO:0008006" key="7">
    <source>
        <dbReference type="Google" id="ProtNLM"/>
    </source>
</evidence>
<dbReference type="Proteomes" id="UP001149813">
    <property type="component" value="Unassembled WGS sequence"/>
</dbReference>
<dbReference type="EMBL" id="JANBOJ010000087">
    <property type="protein sequence ID" value="KAJ1722953.1"/>
    <property type="molecule type" value="Genomic_DNA"/>
</dbReference>
<dbReference type="PROSITE" id="PS50934">
    <property type="entry name" value="SWIRM"/>
    <property type="match status" value="1"/>
</dbReference>
<evidence type="ECO:0000259" key="4">
    <source>
        <dbReference type="PROSITE" id="PS50934"/>
    </source>
</evidence>
<dbReference type="GO" id="GO:0010468">
    <property type="term" value="P:regulation of gene expression"/>
    <property type="evidence" value="ECO:0007669"/>
    <property type="project" value="UniProtKB-ARBA"/>
</dbReference>
<dbReference type="Gene3D" id="1.10.10.10">
    <property type="entry name" value="Winged helix-like DNA-binding domain superfamily/Winged helix DNA-binding domain"/>
    <property type="match status" value="1"/>
</dbReference>
<feature type="compositionally biased region" description="Low complexity" evidence="2">
    <location>
        <begin position="106"/>
        <end position="127"/>
    </location>
</feature>
<dbReference type="SUPFAM" id="SSF102712">
    <property type="entry name" value="JAB1/MPN domain"/>
    <property type="match status" value="1"/>
</dbReference>
<reference evidence="5" key="1">
    <citation type="submission" date="2022-07" db="EMBL/GenBank/DDBJ databases">
        <title>Phylogenomic reconstructions and comparative analyses of Kickxellomycotina fungi.</title>
        <authorList>
            <person name="Reynolds N.K."/>
            <person name="Stajich J.E."/>
            <person name="Barry K."/>
            <person name="Grigoriev I.V."/>
            <person name="Crous P."/>
            <person name="Smith M.E."/>
        </authorList>
    </citation>
    <scope>NUCLEOTIDE SEQUENCE</scope>
    <source>
        <strain evidence="5">NBRC 32514</strain>
    </source>
</reference>
<name>A0A9W8CT99_9FUNG</name>
<dbReference type="SUPFAM" id="SSF46689">
    <property type="entry name" value="Homeodomain-like"/>
    <property type="match status" value="1"/>
</dbReference>
<feature type="domain" description="SWIRM" evidence="4">
    <location>
        <begin position="1"/>
        <end position="98"/>
    </location>
</feature>
<evidence type="ECO:0000259" key="3">
    <source>
        <dbReference type="PROSITE" id="PS50249"/>
    </source>
</evidence>
<keyword evidence="6" id="KW-1185">Reference proteome</keyword>
<dbReference type="InterPro" id="IPR000555">
    <property type="entry name" value="JAMM/MPN+_dom"/>
</dbReference>
<dbReference type="InterPro" id="IPR050242">
    <property type="entry name" value="JAMM_MPN+_peptidase_M67A"/>
</dbReference>
<comment type="caution">
    <text evidence="5">The sequence shown here is derived from an EMBL/GenBank/DDBJ whole genome shotgun (WGS) entry which is preliminary data.</text>
</comment>
<dbReference type="InterPro" id="IPR007526">
    <property type="entry name" value="SWIRM"/>
</dbReference>
<dbReference type="Pfam" id="PF04433">
    <property type="entry name" value="SWIRM"/>
    <property type="match status" value="1"/>
</dbReference>
<feature type="compositionally biased region" description="Basic residues" evidence="2">
    <location>
        <begin position="458"/>
        <end position="468"/>
    </location>
</feature>
<feature type="compositionally biased region" description="Basic and acidic residues" evidence="2">
    <location>
        <begin position="140"/>
        <end position="156"/>
    </location>
</feature>
<evidence type="ECO:0000256" key="2">
    <source>
        <dbReference type="SAM" id="MobiDB-lite"/>
    </source>
</evidence>
<evidence type="ECO:0000313" key="5">
    <source>
        <dbReference type="EMBL" id="KAJ1722953.1"/>
    </source>
</evidence>
<evidence type="ECO:0000313" key="6">
    <source>
        <dbReference type="Proteomes" id="UP001149813"/>
    </source>
</evidence>
<feature type="region of interest" description="Disordered" evidence="2">
    <location>
        <begin position="440"/>
        <end position="486"/>
    </location>
</feature>
<dbReference type="InterPro" id="IPR037518">
    <property type="entry name" value="MPN"/>
</dbReference>
<dbReference type="GO" id="GO:0003677">
    <property type="term" value="F:DNA binding"/>
    <property type="evidence" value="ECO:0007669"/>
    <property type="project" value="UniProtKB-KW"/>
</dbReference>
<dbReference type="Gene3D" id="3.40.140.10">
    <property type="entry name" value="Cytidine Deaminase, domain 2"/>
    <property type="match status" value="1"/>
</dbReference>
<dbReference type="OrthoDB" id="118550at2759"/>